<accession>A0AAD6ZQS6</accession>
<evidence type="ECO:0000313" key="3">
    <source>
        <dbReference type="Proteomes" id="UP001218218"/>
    </source>
</evidence>
<dbReference type="Proteomes" id="UP001218218">
    <property type="component" value="Unassembled WGS sequence"/>
</dbReference>
<evidence type="ECO:0000259" key="1">
    <source>
        <dbReference type="PROSITE" id="PS50097"/>
    </source>
</evidence>
<organism evidence="2 3">
    <name type="scientific">Mycena albidolilacea</name>
    <dbReference type="NCBI Taxonomy" id="1033008"/>
    <lineage>
        <taxon>Eukaryota</taxon>
        <taxon>Fungi</taxon>
        <taxon>Dikarya</taxon>
        <taxon>Basidiomycota</taxon>
        <taxon>Agaricomycotina</taxon>
        <taxon>Agaricomycetes</taxon>
        <taxon>Agaricomycetidae</taxon>
        <taxon>Agaricales</taxon>
        <taxon>Marasmiineae</taxon>
        <taxon>Mycenaceae</taxon>
        <taxon>Mycena</taxon>
    </lineage>
</organism>
<proteinExistence type="predicted"/>
<gene>
    <name evidence="2" type="ORF">DFH08DRAFT_706917</name>
</gene>
<feature type="non-terminal residue" evidence="2">
    <location>
        <position position="93"/>
    </location>
</feature>
<dbReference type="Gene3D" id="3.30.710.10">
    <property type="entry name" value="Potassium Channel Kv1.1, Chain A"/>
    <property type="match status" value="1"/>
</dbReference>
<dbReference type="InterPro" id="IPR011333">
    <property type="entry name" value="SKP1/BTB/POZ_sf"/>
</dbReference>
<dbReference type="AlphaFoldDB" id="A0AAD6ZQS6"/>
<keyword evidence="3" id="KW-1185">Reference proteome</keyword>
<feature type="domain" description="BTB" evidence="1">
    <location>
        <begin position="11"/>
        <end position="41"/>
    </location>
</feature>
<dbReference type="InterPro" id="IPR000210">
    <property type="entry name" value="BTB/POZ_dom"/>
</dbReference>
<comment type="caution">
    <text evidence="2">The sequence shown here is derived from an EMBL/GenBank/DDBJ whole genome shotgun (WGS) entry which is preliminary data.</text>
</comment>
<sequence length="93" mass="10376">VRDPVYYKTSGDCKIRVDDALFCIHRFLLEQDSPMFQTMFQLPQGGVEPQGLTDENPIVLVGDTVEQVRALCWALYALQAQLGGNIESSLMLA</sequence>
<reference evidence="2" key="1">
    <citation type="submission" date="2023-03" db="EMBL/GenBank/DDBJ databases">
        <title>Massive genome expansion in bonnet fungi (Mycena s.s.) driven by repeated elements and novel gene families across ecological guilds.</title>
        <authorList>
            <consortium name="Lawrence Berkeley National Laboratory"/>
            <person name="Harder C.B."/>
            <person name="Miyauchi S."/>
            <person name="Viragh M."/>
            <person name="Kuo A."/>
            <person name="Thoen E."/>
            <person name="Andreopoulos B."/>
            <person name="Lu D."/>
            <person name="Skrede I."/>
            <person name="Drula E."/>
            <person name="Henrissat B."/>
            <person name="Morin E."/>
            <person name="Kohler A."/>
            <person name="Barry K."/>
            <person name="LaButti K."/>
            <person name="Morin E."/>
            <person name="Salamov A."/>
            <person name="Lipzen A."/>
            <person name="Mereny Z."/>
            <person name="Hegedus B."/>
            <person name="Baldrian P."/>
            <person name="Stursova M."/>
            <person name="Weitz H."/>
            <person name="Taylor A."/>
            <person name="Grigoriev I.V."/>
            <person name="Nagy L.G."/>
            <person name="Martin F."/>
            <person name="Kauserud H."/>
        </authorList>
    </citation>
    <scope>NUCLEOTIDE SEQUENCE</scope>
    <source>
        <strain evidence="2">CBHHK002</strain>
    </source>
</reference>
<protein>
    <recommendedName>
        <fullName evidence="1">BTB domain-containing protein</fullName>
    </recommendedName>
</protein>
<dbReference type="EMBL" id="JARIHO010000032">
    <property type="protein sequence ID" value="KAJ7334735.1"/>
    <property type="molecule type" value="Genomic_DNA"/>
</dbReference>
<name>A0AAD6ZQS6_9AGAR</name>
<evidence type="ECO:0000313" key="2">
    <source>
        <dbReference type="EMBL" id="KAJ7334735.1"/>
    </source>
</evidence>
<dbReference type="PROSITE" id="PS50097">
    <property type="entry name" value="BTB"/>
    <property type="match status" value="1"/>
</dbReference>
<dbReference type="SUPFAM" id="SSF54695">
    <property type="entry name" value="POZ domain"/>
    <property type="match status" value="1"/>
</dbReference>